<dbReference type="EMBL" id="JAULSY010000108">
    <property type="protein sequence ID" value="KAK0665517.1"/>
    <property type="molecule type" value="Genomic_DNA"/>
</dbReference>
<dbReference type="AlphaFoldDB" id="A0AA39Z8J1"/>
<sequence length="494" mass="54147">MFQDTHLLDAIHGDGVKRRDQHGQTPRPTTANRNHSTLHQQRSLDNCQLGGYSQIQPAATMLAAHRDQENVYVHQAGGSNKQLGAKTPGAHNPKTPRNKPLHDENANYGLGGKGLLQTKGNNGLVKSGKQALVTPAPPQTNRAPLGNKTTNGKARATQNTQGGKGTALKTPGQRPTTAQRTKQAAPQTGPAKVEVRADVQPPIAPDDEVEYCPPKPKDLPYESDVLPDGALTFQGLKRENLFNDYYRYYFNRVDEQGKSAMERDMEERQQRKFARGDKQICLDMEEFDWTVSDAPESRDVFQKRQETIKVEAIPVVKKFTGLGSRPPSTIASRRAASALAAPINSIRGGPGKTSTLPFRPQPRGLLLPKRKPAEDILQAGTMSRERETSIAASRNTLGYSKGRSASAAVHGRKESVTRMPEVAPKPRPLSRCVSTASSGSDATITPARFAQSSHDWKRPDFLSIFDVDDDETTTGATVPQLEDEEEEFQMSTDF</sequence>
<evidence type="ECO:0000313" key="3">
    <source>
        <dbReference type="Proteomes" id="UP001174997"/>
    </source>
</evidence>
<dbReference type="Proteomes" id="UP001174997">
    <property type="component" value="Unassembled WGS sequence"/>
</dbReference>
<evidence type="ECO:0000313" key="2">
    <source>
        <dbReference type="EMBL" id="KAK0665517.1"/>
    </source>
</evidence>
<name>A0AA39Z8J1_9PEZI</name>
<accession>A0AA39Z8J1</accession>
<gene>
    <name evidence="2" type="ORF">QBC41DRAFT_367523</name>
</gene>
<keyword evidence="3" id="KW-1185">Reference proteome</keyword>
<feature type="region of interest" description="Disordered" evidence="1">
    <location>
        <begin position="1"/>
        <end position="40"/>
    </location>
</feature>
<feature type="compositionally biased region" description="Polar residues" evidence="1">
    <location>
        <begin position="139"/>
        <end position="161"/>
    </location>
</feature>
<feature type="compositionally biased region" description="Polar residues" evidence="1">
    <location>
        <begin position="432"/>
        <end position="443"/>
    </location>
</feature>
<organism evidence="2 3">
    <name type="scientific">Cercophora samala</name>
    <dbReference type="NCBI Taxonomy" id="330535"/>
    <lineage>
        <taxon>Eukaryota</taxon>
        <taxon>Fungi</taxon>
        <taxon>Dikarya</taxon>
        <taxon>Ascomycota</taxon>
        <taxon>Pezizomycotina</taxon>
        <taxon>Sordariomycetes</taxon>
        <taxon>Sordariomycetidae</taxon>
        <taxon>Sordariales</taxon>
        <taxon>Lasiosphaeriaceae</taxon>
        <taxon>Cercophora</taxon>
    </lineage>
</organism>
<feature type="compositionally biased region" description="Polar residues" evidence="1">
    <location>
        <begin position="23"/>
        <end position="40"/>
    </location>
</feature>
<comment type="caution">
    <text evidence="2">The sequence shown here is derived from an EMBL/GenBank/DDBJ whole genome shotgun (WGS) entry which is preliminary data.</text>
</comment>
<proteinExistence type="predicted"/>
<protein>
    <submittedName>
        <fullName evidence="2">Uncharacterized protein</fullName>
    </submittedName>
</protein>
<reference evidence="2" key="1">
    <citation type="submission" date="2023-06" db="EMBL/GenBank/DDBJ databases">
        <title>Genome-scale phylogeny and comparative genomics of the fungal order Sordariales.</title>
        <authorList>
            <consortium name="Lawrence Berkeley National Laboratory"/>
            <person name="Hensen N."/>
            <person name="Bonometti L."/>
            <person name="Westerberg I."/>
            <person name="Brannstrom I.O."/>
            <person name="Guillou S."/>
            <person name="Cros-Aarteil S."/>
            <person name="Calhoun S."/>
            <person name="Haridas S."/>
            <person name="Kuo A."/>
            <person name="Mondo S."/>
            <person name="Pangilinan J."/>
            <person name="Riley R."/>
            <person name="Labutti K."/>
            <person name="Andreopoulos B."/>
            <person name="Lipzen A."/>
            <person name="Chen C."/>
            <person name="Yanf M."/>
            <person name="Daum C."/>
            <person name="Ng V."/>
            <person name="Clum A."/>
            <person name="Steindorff A."/>
            <person name="Ohm R."/>
            <person name="Martin F."/>
            <person name="Silar P."/>
            <person name="Natvig D."/>
            <person name="Lalanne C."/>
            <person name="Gautier V."/>
            <person name="Ament-Velasquez S.L."/>
            <person name="Kruys A."/>
            <person name="Hutchinson M.I."/>
            <person name="Powell A.J."/>
            <person name="Barry K."/>
            <person name="Miller A.N."/>
            <person name="Grigoriev I.V."/>
            <person name="Debuchy R."/>
            <person name="Gladieux P."/>
            <person name="Thoren M.H."/>
            <person name="Johannesson H."/>
        </authorList>
    </citation>
    <scope>NUCLEOTIDE SEQUENCE</scope>
    <source>
        <strain evidence="2">CBS 307.81</strain>
    </source>
</reference>
<feature type="region of interest" description="Disordered" evidence="1">
    <location>
        <begin position="79"/>
        <end position="111"/>
    </location>
</feature>
<feature type="compositionally biased region" description="Polar residues" evidence="1">
    <location>
        <begin position="173"/>
        <end position="186"/>
    </location>
</feature>
<feature type="region of interest" description="Disordered" evidence="1">
    <location>
        <begin position="467"/>
        <end position="494"/>
    </location>
</feature>
<feature type="compositionally biased region" description="Basic and acidic residues" evidence="1">
    <location>
        <begin position="1"/>
        <end position="22"/>
    </location>
</feature>
<feature type="region of interest" description="Disordered" evidence="1">
    <location>
        <begin position="342"/>
        <end position="454"/>
    </location>
</feature>
<evidence type="ECO:0000256" key="1">
    <source>
        <dbReference type="SAM" id="MobiDB-lite"/>
    </source>
</evidence>
<feature type="region of interest" description="Disordered" evidence="1">
    <location>
        <begin position="132"/>
        <end position="194"/>
    </location>
</feature>